<feature type="region of interest" description="Disordered" evidence="1">
    <location>
        <begin position="1"/>
        <end position="22"/>
    </location>
</feature>
<accession>A0AAQ3JPY7</accession>
<dbReference type="Proteomes" id="UP001327560">
    <property type="component" value="Chromosome 1"/>
</dbReference>
<organism evidence="2 3">
    <name type="scientific">Canna indica</name>
    <name type="common">Indian-shot</name>
    <dbReference type="NCBI Taxonomy" id="4628"/>
    <lineage>
        <taxon>Eukaryota</taxon>
        <taxon>Viridiplantae</taxon>
        <taxon>Streptophyta</taxon>
        <taxon>Embryophyta</taxon>
        <taxon>Tracheophyta</taxon>
        <taxon>Spermatophyta</taxon>
        <taxon>Magnoliopsida</taxon>
        <taxon>Liliopsida</taxon>
        <taxon>Zingiberales</taxon>
        <taxon>Cannaceae</taxon>
        <taxon>Canna</taxon>
    </lineage>
</organism>
<dbReference type="EMBL" id="CP136890">
    <property type="protein sequence ID" value="WOK92999.1"/>
    <property type="molecule type" value="Genomic_DNA"/>
</dbReference>
<evidence type="ECO:0000313" key="3">
    <source>
        <dbReference type="Proteomes" id="UP001327560"/>
    </source>
</evidence>
<feature type="region of interest" description="Disordered" evidence="1">
    <location>
        <begin position="36"/>
        <end position="61"/>
    </location>
</feature>
<evidence type="ECO:0000256" key="1">
    <source>
        <dbReference type="SAM" id="MobiDB-lite"/>
    </source>
</evidence>
<keyword evidence="3" id="KW-1185">Reference proteome</keyword>
<sequence length="121" mass="13376">MAHDYDSRWSRSSVPPPPPPLDFATLVVQPTVPTDVPSTYQPVSPRPLAIAADTPPPPPPIAKASSHCNFIPFAFTGLTTPYEILDLLECEEQRNLAGRINVSTEDDVKVDLEWIRMLQVN</sequence>
<proteinExistence type="predicted"/>
<evidence type="ECO:0000313" key="2">
    <source>
        <dbReference type="EMBL" id="WOK92999.1"/>
    </source>
</evidence>
<reference evidence="2 3" key="1">
    <citation type="submission" date="2023-10" db="EMBL/GenBank/DDBJ databases">
        <title>Chromosome-scale genome assembly provides insights into flower coloration mechanisms of Canna indica.</title>
        <authorList>
            <person name="Li C."/>
        </authorList>
    </citation>
    <scope>NUCLEOTIDE SEQUENCE [LARGE SCALE GENOMIC DNA]</scope>
    <source>
        <tissue evidence="2">Flower</tissue>
    </source>
</reference>
<protein>
    <submittedName>
        <fullName evidence="2">Uncharacterized protein</fullName>
    </submittedName>
</protein>
<gene>
    <name evidence="2" type="ORF">Cni_G01691</name>
</gene>
<dbReference type="AlphaFoldDB" id="A0AAQ3JPY7"/>
<name>A0AAQ3JPY7_9LILI</name>